<dbReference type="AlphaFoldDB" id="A0A291QZF7"/>
<accession>A0A291QZF7</accession>
<evidence type="ECO:0000313" key="1">
    <source>
        <dbReference type="EMBL" id="ATL49376.1"/>
    </source>
</evidence>
<evidence type="ECO:0000313" key="2">
    <source>
        <dbReference type="Proteomes" id="UP000220133"/>
    </source>
</evidence>
<gene>
    <name evidence="1" type="ORF">COR50_20555</name>
</gene>
<sequence length="166" mass="18312">MYAHDNTKGVYCYGFNGKENDNEVKGEGNQQDYGMRIYDPRLGRFLSVDPLTKGYPMLTPYQFASNSPVAGVDMDGGEFKYYGLVWATVNGKPKLKIGKLDEIVNDIKVQFNFIKSGPGGDENIPISVSIPRSLVGLSGTFVNYDGEAVRIPDKYINNLPSLDDPA</sequence>
<dbReference type="Proteomes" id="UP000220133">
    <property type="component" value="Chromosome"/>
</dbReference>
<evidence type="ECO:0008006" key="3">
    <source>
        <dbReference type="Google" id="ProtNLM"/>
    </source>
</evidence>
<proteinExistence type="predicted"/>
<name>A0A291QZF7_9BACT</name>
<dbReference type="EMBL" id="CP023777">
    <property type="protein sequence ID" value="ATL49376.1"/>
    <property type="molecule type" value="Genomic_DNA"/>
</dbReference>
<organism evidence="1 2">
    <name type="scientific">Chitinophaga caeni</name>
    <dbReference type="NCBI Taxonomy" id="2029983"/>
    <lineage>
        <taxon>Bacteria</taxon>
        <taxon>Pseudomonadati</taxon>
        <taxon>Bacteroidota</taxon>
        <taxon>Chitinophagia</taxon>
        <taxon>Chitinophagales</taxon>
        <taxon>Chitinophagaceae</taxon>
        <taxon>Chitinophaga</taxon>
    </lineage>
</organism>
<dbReference type="NCBIfam" id="TIGR03696">
    <property type="entry name" value="Rhs_assc_core"/>
    <property type="match status" value="1"/>
</dbReference>
<dbReference type="KEGG" id="cbae:COR50_20555"/>
<dbReference type="RefSeq" id="WP_098195743.1">
    <property type="nucleotide sequence ID" value="NZ_CP023777.1"/>
</dbReference>
<dbReference type="Gene3D" id="2.180.10.10">
    <property type="entry name" value="RHS repeat-associated core"/>
    <property type="match status" value="1"/>
</dbReference>
<reference evidence="1 2" key="1">
    <citation type="submission" date="2017-10" db="EMBL/GenBank/DDBJ databases">
        <title>Paenichitinophaga pekingensis gen. nov., sp. nov., isolated from activated sludge.</title>
        <authorList>
            <person name="Jin D."/>
            <person name="Kong X."/>
            <person name="Deng Y."/>
            <person name="Bai Z."/>
        </authorList>
    </citation>
    <scope>NUCLEOTIDE SEQUENCE [LARGE SCALE GENOMIC DNA]</scope>
    <source>
        <strain evidence="1 2">13</strain>
    </source>
</reference>
<keyword evidence="2" id="KW-1185">Reference proteome</keyword>
<protein>
    <recommendedName>
        <fullName evidence="3">RHS repeat-associated core domain-containing protein</fullName>
    </recommendedName>
</protein>
<dbReference type="InterPro" id="IPR022385">
    <property type="entry name" value="Rhs_assc_core"/>
</dbReference>